<dbReference type="PROSITE" id="PS50035">
    <property type="entry name" value="PLD"/>
    <property type="match status" value="1"/>
</dbReference>
<dbReference type="GO" id="GO:0004630">
    <property type="term" value="F:phospholipase D activity"/>
    <property type="evidence" value="ECO:0007669"/>
    <property type="project" value="UniProtKB-EC"/>
</dbReference>
<dbReference type="InterPro" id="IPR001736">
    <property type="entry name" value="PLipase_D/transphosphatidylase"/>
</dbReference>
<organism evidence="8 9">
    <name type="scientific">Flavobacterium bizetiae</name>
    <dbReference type="NCBI Taxonomy" id="2704140"/>
    <lineage>
        <taxon>Bacteria</taxon>
        <taxon>Pseudomonadati</taxon>
        <taxon>Bacteroidota</taxon>
        <taxon>Flavobacteriia</taxon>
        <taxon>Flavobacteriales</taxon>
        <taxon>Flavobacteriaceae</taxon>
        <taxon>Flavobacterium</taxon>
    </lineage>
</organism>
<keyword evidence="6" id="KW-0443">Lipid metabolism</keyword>
<evidence type="ECO:0000256" key="5">
    <source>
        <dbReference type="ARBA" id="ARBA00022963"/>
    </source>
</evidence>
<evidence type="ECO:0000313" key="8">
    <source>
        <dbReference type="EMBL" id="CAA9197249.1"/>
    </source>
</evidence>
<gene>
    <name evidence="8" type="ORF">FLA105534_01539</name>
</gene>
<comment type="catalytic activity">
    <reaction evidence="1">
        <text>a 1,2-diacyl-sn-glycero-3-phosphocholine + H2O = a 1,2-diacyl-sn-glycero-3-phosphate + choline + H(+)</text>
        <dbReference type="Rhea" id="RHEA:14445"/>
        <dbReference type="ChEBI" id="CHEBI:15354"/>
        <dbReference type="ChEBI" id="CHEBI:15377"/>
        <dbReference type="ChEBI" id="CHEBI:15378"/>
        <dbReference type="ChEBI" id="CHEBI:57643"/>
        <dbReference type="ChEBI" id="CHEBI:58608"/>
        <dbReference type="EC" id="3.1.4.4"/>
    </reaction>
</comment>
<feature type="domain" description="PLD phosphodiesterase" evidence="7">
    <location>
        <begin position="453"/>
        <end position="484"/>
    </location>
</feature>
<dbReference type="RefSeq" id="WP_173970215.1">
    <property type="nucleotide sequence ID" value="NZ_CADCSU010000068.1"/>
</dbReference>
<evidence type="ECO:0000256" key="4">
    <source>
        <dbReference type="ARBA" id="ARBA00022801"/>
    </source>
</evidence>
<keyword evidence="5" id="KW-0442">Lipid degradation</keyword>
<name>A0A6J4GI94_9FLAO</name>
<evidence type="ECO:0000256" key="3">
    <source>
        <dbReference type="ARBA" id="ARBA00012027"/>
    </source>
</evidence>
<dbReference type="Pfam" id="PF13091">
    <property type="entry name" value="PLDc_2"/>
    <property type="match status" value="2"/>
</dbReference>
<dbReference type="InterPro" id="IPR025202">
    <property type="entry name" value="PLD-like_dom"/>
</dbReference>
<dbReference type="Gene3D" id="3.30.870.10">
    <property type="entry name" value="Endonuclease Chain A"/>
    <property type="match status" value="2"/>
</dbReference>
<dbReference type="AlphaFoldDB" id="A0A6J4GI94"/>
<dbReference type="EC" id="3.1.4.4" evidence="3"/>
<dbReference type="GO" id="GO:0016042">
    <property type="term" value="P:lipid catabolic process"/>
    <property type="evidence" value="ECO:0007669"/>
    <property type="project" value="UniProtKB-KW"/>
</dbReference>
<protein>
    <recommendedName>
        <fullName evidence="3">phospholipase D</fullName>
        <ecNumber evidence="3">3.1.4.4</ecNumber>
    </recommendedName>
</protein>
<dbReference type="PANTHER" id="PTHR43856:SF1">
    <property type="entry name" value="MITOCHONDRIAL CARDIOLIPIN HYDROLASE"/>
    <property type="match status" value="1"/>
</dbReference>
<reference evidence="8 9" key="1">
    <citation type="submission" date="2020-02" db="EMBL/GenBank/DDBJ databases">
        <authorList>
            <person name="Criscuolo A."/>
        </authorList>
    </citation>
    <scope>NUCLEOTIDE SEQUENCE [LARGE SCALE GENOMIC DNA]</scope>
    <source>
        <strain evidence="8">CIP105534</strain>
    </source>
</reference>
<evidence type="ECO:0000256" key="6">
    <source>
        <dbReference type="ARBA" id="ARBA00023098"/>
    </source>
</evidence>
<evidence type="ECO:0000256" key="2">
    <source>
        <dbReference type="ARBA" id="ARBA00008664"/>
    </source>
</evidence>
<dbReference type="GO" id="GO:0006793">
    <property type="term" value="P:phosphorus metabolic process"/>
    <property type="evidence" value="ECO:0007669"/>
    <property type="project" value="UniProtKB-ARBA"/>
</dbReference>
<accession>A0A6J4GI94</accession>
<proteinExistence type="inferred from homology"/>
<evidence type="ECO:0000313" key="9">
    <source>
        <dbReference type="Proteomes" id="UP000479938"/>
    </source>
</evidence>
<evidence type="ECO:0000256" key="1">
    <source>
        <dbReference type="ARBA" id="ARBA00000798"/>
    </source>
</evidence>
<dbReference type="InterPro" id="IPR051406">
    <property type="entry name" value="PLD_domain"/>
</dbReference>
<comment type="similarity">
    <text evidence="2">Belongs to the phospholipase D family.</text>
</comment>
<dbReference type="GO" id="GO:0016891">
    <property type="term" value="F:RNA endonuclease activity producing 5'-phosphomonoesters, hydrolytic mechanism"/>
    <property type="evidence" value="ECO:0007669"/>
    <property type="project" value="TreeGrafter"/>
</dbReference>
<dbReference type="PANTHER" id="PTHR43856">
    <property type="entry name" value="CARDIOLIPIN HYDROLASE"/>
    <property type="match status" value="1"/>
</dbReference>
<evidence type="ECO:0000259" key="7">
    <source>
        <dbReference type="PROSITE" id="PS50035"/>
    </source>
</evidence>
<dbReference type="Proteomes" id="UP000479938">
    <property type="component" value="Unassembled WGS sequence"/>
</dbReference>
<dbReference type="SUPFAM" id="SSF56024">
    <property type="entry name" value="Phospholipase D/nuclease"/>
    <property type="match status" value="3"/>
</dbReference>
<keyword evidence="9" id="KW-1185">Reference proteome</keyword>
<dbReference type="EMBL" id="CADCSU010000068">
    <property type="protein sequence ID" value="CAA9197249.1"/>
    <property type="molecule type" value="Genomic_DNA"/>
</dbReference>
<sequence length="662" mass="75100">MRTKIVNNEILKGRAIAGTYVVILAWDFIDPDSFDKSNLLGFAIERSELKNDEVLEKYWMKGLKRFEHKDKGLPVGTPVSTAEHPYQSFQWSDYTAKEGHHYIYRIVPCYGKPKLLTLDKGNALEISVITEKVTGEENKLTANTSHDIYFNRGVIGSQAYAREFGNQKPNPKEPYSKEMKWLSRGLFEALIDFIAEAKNENFGLYAAFYEFHYQPVAKALAAAAAAGADVKIVYDAESSYKEENYENLKLAGLQNSQNAFPRTVTEGIRHNKFIVLLHNKKPIAVWTGSVNISPGGIFGHSNVGHIVRDKAVAEAYEDYWGALSKNISIKDLRQKHKNIFTLPKLPLKKGTIIPIFSPRDEKDENTTLDWYASLMDSARQIICFTIAFNLDETFQRVIQKESDLLRYLVKDDDLGKNEIIGNDHDVIFASGSSFTENNWPNFLSELSDNPLNSNDYIHNKFMLVDPLGDNPIVVTGSANFSKPSQRSNDENMLVIVGDTRVADIYFGEFMRIFDHHYVRYLKRKLDNSHIDTSKNKGYLAEDGSWTRSHFNSNSYKEKRRKYFLNSPLDPISDIAKLKAFSAADFDLEILDLESVYVVVIHEQAGAWRILSRNFTQPPSENPIRYTDIKTIGLCPVLSDLGEVNIRNAITGAVGKGKLIRIK</sequence>
<keyword evidence="4" id="KW-0378">Hydrolase</keyword>